<evidence type="ECO:0000256" key="1">
    <source>
        <dbReference type="SAM" id="Coils"/>
    </source>
</evidence>
<dbReference type="InterPro" id="IPR006943">
    <property type="entry name" value="DUF641_pln"/>
</dbReference>
<evidence type="ECO:0000313" key="6">
    <source>
        <dbReference type="Proteomes" id="UP000824469"/>
    </source>
</evidence>
<dbReference type="InterPro" id="IPR056813">
    <property type="entry name" value="GIL1_IRKI_C"/>
</dbReference>
<dbReference type="GO" id="GO:0009639">
    <property type="term" value="P:response to red or far red light"/>
    <property type="evidence" value="ECO:0007669"/>
    <property type="project" value="InterPro"/>
</dbReference>
<evidence type="ECO:0000259" key="4">
    <source>
        <dbReference type="Pfam" id="PF24994"/>
    </source>
</evidence>
<accession>A0AA38L9V6</accession>
<organism evidence="5 6">
    <name type="scientific">Taxus chinensis</name>
    <name type="common">Chinese yew</name>
    <name type="synonym">Taxus wallichiana var. chinensis</name>
    <dbReference type="NCBI Taxonomy" id="29808"/>
    <lineage>
        <taxon>Eukaryota</taxon>
        <taxon>Viridiplantae</taxon>
        <taxon>Streptophyta</taxon>
        <taxon>Embryophyta</taxon>
        <taxon>Tracheophyta</taxon>
        <taxon>Spermatophyta</taxon>
        <taxon>Pinopsida</taxon>
        <taxon>Pinidae</taxon>
        <taxon>Conifers II</taxon>
        <taxon>Cupressales</taxon>
        <taxon>Taxaceae</taxon>
        <taxon>Taxus</taxon>
    </lineage>
</organism>
<feature type="non-terminal residue" evidence="5">
    <location>
        <position position="464"/>
    </location>
</feature>
<dbReference type="Proteomes" id="UP000824469">
    <property type="component" value="Unassembled WGS sequence"/>
</dbReference>
<keyword evidence="6" id="KW-1185">Reference proteome</keyword>
<dbReference type="Pfam" id="PF24994">
    <property type="entry name" value="GIL1_IRKI_C"/>
    <property type="match status" value="1"/>
</dbReference>
<dbReference type="AlphaFoldDB" id="A0AA38L9V6"/>
<evidence type="ECO:0000313" key="5">
    <source>
        <dbReference type="EMBL" id="KAH9313670.1"/>
    </source>
</evidence>
<evidence type="ECO:0000259" key="3">
    <source>
        <dbReference type="Pfam" id="PF04859"/>
    </source>
</evidence>
<evidence type="ECO:0000256" key="2">
    <source>
        <dbReference type="SAM" id="MobiDB-lite"/>
    </source>
</evidence>
<feature type="region of interest" description="Disordered" evidence="2">
    <location>
        <begin position="43"/>
        <end position="86"/>
    </location>
</feature>
<feature type="compositionally biased region" description="Basic and acidic residues" evidence="2">
    <location>
        <begin position="50"/>
        <end position="68"/>
    </location>
</feature>
<comment type="caution">
    <text evidence="5">The sequence shown here is derived from an EMBL/GenBank/DDBJ whole genome shotgun (WGS) entry which is preliminary data.</text>
</comment>
<sequence>MESPVKTPNISEIMSRFARSCKLRSMEFLAELNDFPDGYPNAQNLIDLKNPTENDMKGENTENAEKGENGSVLLLDGDSNPGRSPDDSLEVMVSNLFANISAFKAAYVQLQTAHTPFDVNNIQTADRAVISQLQKLSDLKKSYINGCKTPLPDTQLEAQVHERQCMLRTYEMMLNRLESDIQSKDSEVDLIKEEIKKVNAINLKLEKKLQEDSDLCLSIELFVRTVQEASRECHGFSKLLIGLMKDANWDLDSAANSIQPDIRYAKRVHKKFSFESYVCNNMFGGFENEDFYILGGLSSVLDPEKYRLECFSEFQDLRAENPLNFLESYSPKGDCMFAKFCHKKYLQIVHPKMEKSFFGDLGQRDCVENGVHPDSGFYQAFLKLAKSVWLVHRLAFSFDPIVNIFQVRRGTDFSSVYMESVVPGVFGNDSMDSSRLKVGFTVMPGFRVGKTVIQCQVYLTDRDC</sequence>
<keyword evidence="1" id="KW-0175">Coiled coil</keyword>
<dbReference type="PANTHER" id="PTHR31161">
    <property type="entry name" value="PROTEIN GRAVITROPIC IN THE LIGHT 1"/>
    <property type="match status" value="1"/>
</dbReference>
<dbReference type="GO" id="GO:0009959">
    <property type="term" value="P:negative gravitropism"/>
    <property type="evidence" value="ECO:0007669"/>
    <property type="project" value="InterPro"/>
</dbReference>
<dbReference type="Pfam" id="PF04859">
    <property type="entry name" value="DUF641"/>
    <property type="match status" value="1"/>
</dbReference>
<evidence type="ECO:0008006" key="7">
    <source>
        <dbReference type="Google" id="ProtNLM"/>
    </source>
</evidence>
<protein>
    <recommendedName>
        <fullName evidence="7">DUF641 domain-containing protein</fullName>
    </recommendedName>
</protein>
<dbReference type="EMBL" id="JAHRHJ020000005">
    <property type="protein sequence ID" value="KAH9313670.1"/>
    <property type="molecule type" value="Genomic_DNA"/>
</dbReference>
<dbReference type="InterPro" id="IPR040225">
    <property type="entry name" value="GIL1-like"/>
</dbReference>
<proteinExistence type="predicted"/>
<feature type="domain" description="GIL1/IRKI C-terminal" evidence="4">
    <location>
        <begin position="404"/>
        <end position="458"/>
    </location>
</feature>
<feature type="coiled-coil region" evidence="1">
    <location>
        <begin position="167"/>
        <end position="211"/>
    </location>
</feature>
<reference evidence="5 6" key="1">
    <citation type="journal article" date="2021" name="Nat. Plants">
        <title>The Taxus genome provides insights into paclitaxel biosynthesis.</title>
        <authorList>
            <person name="Xiong X."/>
            <person name="Gou J."/>
            <person name="Liao Q."/>
            <person name="Li Y."/>
            <person name="Zhou Q."/>
            <person name="Bi G."/>
            <person name="Li C."/>
            <person name="Du R."/>
            <person name="Wang X."/>
            <person name="Sun T."/>
            <person name="Guo L."/>
            <person name="Liang H."/>
            <person name="Lu P."/>
            <person name="Wu Y."/>
            <person name="Zhang Z."/>
            <person name="Ro D.K."/>
            <person name="Shang Y."/>
            <person name="Huang S."/>
            <person name="Yan J."/>
        </authorList>
    </citation>
    <scope>NUCLEOTIDE SEQUENCE [LARGE SCALE GENOMIC DNA]</scope>
    <source>
        <strain evidence="5">Ta-2019</strain>
    </source>
</reference>
<dbReference type="OMA" id="VWMLHKL"/>
<name>A0AA38L9V6_TAXCH</name>
<feature type="domain" description="DUF641" evidence="3">
    <location>
        <begin position="89"/>
        <end position="208"/>
    </location>
</feature>
<gene>
    <name evidence="5" type="ORF">KI387_022297</name>
</gene>